<feature type="compositionally biased region" description="Basic and acidic residues" evidence="1">
    <location>
        <begin position="73"/>
        <end position="92"/>
    </location>
</feature>
<organism evidence="2 3">
    <name type="scientific">Colletotrichum musicola</name>
    <dbReference type="NCBI Taxonomy" id="2175873"/>
    <lineage>
        <taxon>Eukaryota</taxon>
        <taxon>Fungi</taxon>
        <taxon>Dikarya</taxon>
        <taxon>Ascomycota</taxon>
        <taxon>Pezizomycotina</taxon>
        <taxon>Sordariomycetes</taxon>
        <taxon>Hypocreomycetidae</taxon>
        <taxon>Glomerellales</taxon>
        <taxon>Glomerellaceae</taxon>
        <taxon>Colletotrichum</taxon>
        <taxon>Colletotrichum orchidearum species complex</taxon>
    </lineage>
</organism>
<comment type="caution">
    <text evidence="2">The sequence shown here is derived from an EMBL/GenBank/DDBJ whole genome shotgun (WGS) entry which is preliminary data.</text>
</comment>
<proteinExistence type="predicted"/>
<evidence type="ECO:0000256" key="1">
    <source>
        <dbReference type="SAM" id="MobiDB-lite"/>
    </source>
</evidence>
<dbReference type="EMBL" id="WIGM01000475">
    <property type="protein sequence ID" value="KAF6824189.1"/>
    <property type="molecule type" value="Genomic_DNA"/>
</dbReference>
<gene>
    <name evidence="2" type="ORF">CMUS01_10348</name>
</gene>
<feature type="region of interest" description="Disordered" evidence="1">
    <location>
        <begin position="1"/>
        <end position="44"/>
    </location>
</feature>
<dbReference type="Proteomes" id="UP000639643">
    <property type="component" value="Unassembled WGS sequence"/>
</dbReference>
<evidence type="ECO:0000313" key="3">
    <source>
        <dbReference type="Proteomes" id="UP000639643"/>
    </source>
</evidence>
<dbReference type="AlphaFoldDB" id="A0A8H6K3H8"/>
<protein>
    <submittedName>
        <fullName evidence="2">Uncharacterized protein</fullName>
    </submittedName>
</protein>
<name>A0A8H6K3H8_9PEZI</name>
<feature type="region of interest" description="Disordered" evidence="1">
    <location>
        <begin position="57"/>
        <end position="114"/>
    </location>
</feature>
<reference evidence="2" key="1">
    <citation type="journal article" date="2020" name="Phytopathology">
        <title>Genome Sequence Resources of Colletotrichum truncatum, C. plurivorum, C. musicola, and C. sojae: Four Species Pathogenic to Soybean (Glycine max).</title>
        <authorList>
            <person name="Rogerio F."/>
            <person name="Boufleur T.R."/>
            <person name="Ciampi-Guillardi M."/>
            <person name="Sukno S.A."/>
            <person name="Thon M.R."/>
            <person name="Massola Junior N.S."/>
            <person name="Baroncelli R."/>
        </authorList>
    </citation>
    <scope>NUCLEOTIDE SEQUENCE</scope>
    <source>
        <strain evidence="2">LFN0074</strain>
    </source>
</reference>
<accession>A0A8H6K3H8</accession>
<sequence>MALGGFVSSGAKREQAHRPRQQQHPPAPSCTLSPKDGNNLGTLSAFPLHLHLQRLSHDHPSRLLRPHSPGPTSRDRDEPSRPAEDPGEHQKGGQDAAPSPQHRASPRASASPHLYFRRGGFASWHARPSFREALSD</sequence>
<keyword evidence="3" id="KW-1185">Reference proteome</keyword>
<evidence type="ECO:0000313" key="2">
    <source>
        <dbReference type="EMBL" id="KAF6824189.1"/>
    </source>
</evidence>